<keyword evidence="1 2" id="KW-0807">Transducer</keyword>
<dbReference type="PANTHER" id="PTHR32089">
    <property type="entry name" value="METHYL-ACCEPTING CHEMOTAXIS PROTEIN MCPB"/>
    <property type="match status" value="1"/>
</dbReference>
<dbReference type="SMART" id="SM00283">
    <property type="entry name" value="MA"/>
    <property type="match status" value="1"/>
</dbReference>
<protein>
    <submittedName>
        <fullName evidence="5">Methyl-accepting chemotaxis protein</fullName>
    </submittedName>
</protein>
<dbReference type="GO" id="GO:0007165">
    <property type="term" value="P:signal transduction"/>
    <property type="evidence" value="ECO:0007669"/>
    <property type="project" value="UniProtKB-KW"/>
</dbReference>
<dbReference type="GO" id="GO:0016020">
    <property type="term" value="C:membrane"/>
    <property type="evidence" value="ECO:0007669"/>
    <property type="project" value="InterPro"/>
</dbReference>
<dbReference type="Pfam" id="PF00015">
    <property type="entry name" value="MCPsignal"/>
    <property type="match status" value="2"/>
</dbReference>
<sequence>MALVKKAALGKAGRGRSVASSPDDRPAMDKSVAPIGSSPPKRLPARPGRRRKPLTAVERLDQATQELASGLGESASAAAELQRNVEQMASGAEEAASAAQESLGLVGHLRANFREASIRAAASRSQTERLEASFKEISEQIDASVAAIELNARRQLGSVTVIEQLELAAGRIGAVGDAMGDLAEQTGMLALNASIEATRAGDSGRGFGIVADEVRELAEASEASATDIRAIATGIVAEVRAIAARVRAASERASGEARSGSHVSTALEEARDALATVLGGAQEIAAAALQAEVAATESERGAEQVASAAEEQSAAAAEAQQAIEQQAASLEQSQQTAEALAALSGALGTERAGSQEVEQIAVAAEQLSATVQELSGASSQIQIAIEQIARGAQLQSAATLQASAAMGQIETSATIAKDRAAGAVESLDGLVATVGEGSAKLTGLIDGVGAAVEDTRAVLDLLGRLNETARRAEKVADTLALGALQTNMLGVSGAVEATRSGEAGEGFTTVTADIRKLARSLAANAEEGKDVVRAIQEGIQIAQRTLDQIAAAGETETTRNEALLARFAGMAAELNATRADNGVILDGAEAIQHAAREVRSGCEQIAKAAELAAEAAREAGAAAHQQAQSAEMLAAAIEDIASLAASLNSGESGA</sequence>
<dbReference type="AlphaFoldDB" id="A0A5B8CNB9"/>
<evidence type="ECO:0000256" key="2">
    <source>
        <dbReference type="PROSITE-ProRule" id="PRU00284"/>
    </source>
</evidence>
<feature type="region of interest" description="Disordered" evidence="3">
    <location>
        <begin position="1"/>
        <end position="54"/>
    </location>
</feature>
<dbReference type="Gene3D" id="1.10.287.950">
    <property type="entry name" value="Methyl-accepting chemotaxis protein"/>
    <property type="match status" value="2"/>
</dbReference>
<evidence type="ECO:0000313" key="5">
    <source>
        <dbReference type="EMBL" id="QDC40100.1"/>
    </source>
</evidence>
<dbReference type="PANTHER" id="PTHR32089:SF112">
    <property type="entry name" value="LYSOZYME-LIKE PROTEIN-RELATED"/>
    <property type="match status" value="1"/>
</dbReference>
<evidence type="ECO:0000313" key="6">
    <source>
        <dbReference type="Proteomes" id="UP000311469"/>
    </source>
</evidence>
<dbReference type="PROSITE" id="PS50111">
    <property type="entry name" value="CHEMOTAXIS_TRANSDUC_2"/>
    <property type="match status" value="2"/>
</dbReference>
<feature type="compositionally biased region" description="Low complexity" evidence="3">
    <location>
        <begin position="1"/>
        <end position="11"/>
    </location>
</feature>
<proteinExistence type="predicted"/>
<reference evidence="5 6" key="1">
    <citation type="submission" date="2019-06" db="EMBL/GenBank/DDBJ databases">
        <title>Genome organization and adaptive potential of archetypical organophosphate degarding Sphingobium fuliginis ATCC 27551.</title>
        <authorList>
            <person name="Sarwar A."/>
            <person name="Parthasarathy S."/>
            <person name="Singh C."/>
            <person name="Siddavattam D."/>
        </authorList>
    </citation>
    <scope>NUCLEOTIDE SEQUENCE [LARGE SCALE GENOMIC DNA]</scope>
    <source>
        <strain evidence="5 6">ATCC 27551</strain>
    </source>
</reference>
<feature type="domain" description="Methyl-accepting transducer" evidence="4">
    <location>
        <begin position="370"/>
        <end position="641"/>
    </location>
</feature>
<dbReference type="RefSeq" id="WP_044661101.1">
    <property type="nucleotide sequence ID" value="NZ_CP041017.1"/>
</dbReference>
<evidence type="ECO:0000256" key="1">
    <source>
        <dbReference type="ARBA" id="ARBA00023224"/>
    </source>
</evidence>
<accession>A0A5B8CNB9</accession>
<name>A0A5B8CNB9_SPHSA</name>
<evidence type="ECO:0000256" key="3">
    <source>
        <dbReference type="SAM" id="MobiDB-lite"/>
    </source>
</evidence>
<organism evidence="5 6">
    <name type="scientific">Sphingobium fuliginis ATCC 27551</name>
    <dbReference type="NCBI Taxonomy" id="1208342"/>
    <lineage>
        <taxon>Bacteria</taxon>
        <taxon>Pseudomonadati</taxon>
        <taxon>Pseudomonadota</taxon>
        <taxon>Alphaproteobacteria</taxon>
        <taxon>Sphingomonadales</taxon>
        <taxon>Sphingomonadaceae</taxon>
        <taxon>Sphingobium</taxon>
    </lineage>
</organism>
<gene>
    <name evidence="5" type="ORF">FIL70_23690</name>
</gene>
<dbReference type="InterPro" id="IPR004089">
    <property type="entry name" value="MCPsignal_dom"/>
</dbReference>
<evidence type="ECO:0000259" key="4">
    <source>
        <dbReference type="PROSITE" id="PS50111"/>
    </source>
</evidence>
<dbReference type="EMBL" id="CP041017">
    <property type="protein sequence ID" value="QDC40100.1"/>
    <property type="molecule type" value="Genomic_DNA"/>
</dbReference>
<dbReference type="KEGG" id="sufl:FIL70_23690"/>
<feature type="compositionally biased region" description="Basic residues" evidence="3">
    <location>
        <begin position="43"/>
        <end position="53"/>
    </location>
</feature>
<feature type="domain" description="Methyl-accepting transducer" evidence="4">
    <location>
        <begin position="70"/>
        <end position="327"/>
    </location>
</feature>
<dbReference type="Proteomes" id="UP000311469">
    <property type="component" value="Chromosome cSF2"/>
</dbReference>
<dbReference type="SUPFAM" id="SSF58104">
    <property type="entry name" value="Methyl-accepting chemotaxis protein (MCP) signaling domain"/>
    <property type="match status" value="2"/>
</dbReference>